<evidence type="ECO:0000313" key="4">
    <source>
        <dbReference type="Proteomes" id="UP000008827"/>
    </source>
</evidence>
<reference evidence="2 3" key="1">
    <citation type="journal article" date="2010" name="Nature">
        <title>Genome sequence of the palaeopolyploid soybean.</title>
        <authorList>
            <person name="Schmutz J."/>
            <person name="Cannon S.B."/>
            <person name="Schlueter J."/>
            <person name="Ma J."/>
            <person name="Mitros T."/>
            <person name="Nelson W."/>
            <person name="Hyten D.L."/>
            <person name="Song Q."/>
            <person name="Thelen J.J."/>
            <person name="Cheng J."/>
            <person name="Xu D."/>
            <person name="Hellsten U."/>
            <person name="May G.D."/>
            <person name="Yu Y."/>
            <person name="Sakurai T."/>
            <person name="Umezawa T."/>
            <person name="Bhattacharyya M.K."/>
            <person name="Sandhu D."/>
            <person name="Valliyodan B."/>
            <person name="Lindquist E."/>
            <person name="Peto M."/>
            <person name="Grant D."/>
            <person name="Shu S."/>
            <person name="Goodstein D."/>
            <person name="Barry K."/>
            <person name="Futrell-Griggs M."/>
            <person name="Abernathy B."/>
            <person name="Du J."/>
            <person name="Tian Z."/>
            <person name="Zhu L."/>
            <person name="Gill N."/>
            <person name="Joshi T."/>
            <person name="Libault M."/>
            <person name="Sethuraman A."/>
            <person name="Zhang X.-C."/>
            <person name="Shinozaki K."/>
            <person name="Nguyen H.T."/>
            <person name="Wing R.A."/>
            <person name="Cregan P."/>
            <person name="Specht J."/>
            <person name="Grimwood J."/>
            <person name="Rokhsar D."/>
            <person name="Stacey G."/>
            <person name="Shoemaker R.C."/>
            <person name="Jackson S.A."/>
        </authorList>
    </citation>
    <scope>NUCLEOTIDE SEQUENCE</scope>
    <source>
        <strain evidence="3">cv. Williams 82</strain>
        <tissue evidence="2">Callus</tissue>
    </source>
</reference>
<dbReference type="EMBL" id="CM000843">
    <property type="protein sequence ID" value="KRH35536.1"/>
    <property type="molecule type" value="Genomic_DNA"/>
</dbReference>
<evidence type="ECO:0008006" key="5">
    <source>
        <dbReference type="Google" id="ProtNLM"/>
    </source>
</evidence>
<dbReference type="ExpressionAtlas" id="A0A0R0HYR9">
    <property type="expression patterns" value="baseline and differential"/>
</dbReference>
<evidence type="ECO:0000313" key="2">
    <source>
        <dbReference type="EMBL" id="KRH35536.1"/>
    </source>
</evidence>
<reference evidence="2" key="3">
    <citation type="submission" date="2018-07" db="EMBL/GenBank/DDBJ databases">
        <title>WGS assembly of Glycine max.</title>
        <authorList>
            <person name="Schmutz J."/>
            <person name="Cannon S."/>
            <person name="Schlueter J."/>
            <person name="Ma J."/>
            <person name="Mitros T."/>
            <person name="Nelson W."/>
            <person name="Hyten D."/>
            <person name="Song Q."/>
            <person name="Thelen J."/>
            <person name="Cheng J."/>
            <person name="Xu D."/>
            <person name="Hellsten U."/>
            <person name="May G."/>
            <person name="Yu Y."/>
            <person name="Sakurai T."/>
            <person name="Umezawa T."/>
            <person name="Bhattacharyya M."/>
            <person name="Sandhu D."/>
            <person name="Valliyodan B."/>
            <person name="Lindquist E."/>
            <person name="Peto M."/>
            <person name="Grant D."/>
            <person name="Shu S."/>
            <person name="Goodstein D."/>
            <person name="Barry K."/>
            <person name="Futrell-Griggs M."/>
            <person name="Abernathy B."/>
            <person name="Du J."/>
            <person name="Tian Z."/>
            <person name="Zhu L."/>
            <person name="Gill N."/>
            <person name="Joshi T."/>
            <person name="Libault M."/>
            <person name="Sethuraman A."/>
            <person name="Zhang X."/>
            <person name="Shinozaki K."/>
            <person name="Nguyen H."/>
            <person name="Wing R."/>
            <person name="Cregan P."/>
            <person name="Specht J."/>
            <person name="Grimwood J."/>
            <person name="Rokhsar D."/>
            <person name="Stacey G."/>
            <person name="Shoemaker R."/>
            <person name="Jackson S."/>
        </authorList>
    </citation>
    <scope>NUCLEOTIDE SEQUENCE</scope>
    <source>
        <tissue evidence="2">Callus</tissue>
    </source>
</reference>
<sequence length="57" mass="6240">MVVVVVEGNPICCSNRKVQIFICIVPSFVFIGFCFCANNGRGSTGKALQIIGTFFFF</sequence>
<name>A0A0R0HYR9_SOYBN</name>
<reference evidence="3" key="2">
    <citation type="submission" date="2018-02" db="UniProtKB">
        <authorList>
            <consortium name="EnsemblPlants"/>
        </authorList>
    </citation>
    <scope>IDENTIFICATION</scope>
    <source>
        <strain evidence="3">Williams 82</strain>
    </source>
</reference>
<keyword evidence="4" id="KW-1185">Reference proteome</keyword>
<accession>A0A0R0HYR9</accession>
<keyword evidence="1" id="KW-0812">Transmembrane</keyword>
<feature type="transmembrane region" description="Helical" evidence="1">
    <location>
        <begin position="18"/>
        <end position="37"/>
    </location>
</feature>
<organism evidence="2">
    <name type="scientific">Glycine max</name>
    <name type="common">Soybean</name>
    <name type="synonym">Glycine hispida</name>
    <dbReference type="NCBI Taxonomy" id="3847"/>
    <lineage>
        <taxon>Eukaryota</taxon>
        <taxon>Viridiplantae</taxon>
        <taxon>Streptophyta</taxon>
        <taxon>Embryophyta</taxon>
        <taxon>Tracheophyta</taxon>
        <taxon>Spermatophyta</taxon>
        <taxon>Magnoliopsida</taxon>
        <taxon>eudicotyledons</taxon>
        <taxon>Gunneridae</taxon>
        <taxon>Pentapetalae</taxon>
        <taxon>rosids</taxon>
        <taxon>fabids</taxon>
        <taxon>Fabales</taxon>
        <taxon>Fabaceae</taxon>
        <taxon>Papilionoideae</taxon>
        <taxon>50 kb inversion clade</taxon>
        <taxon>NPAAA clade</taxon>
        <taxon>indigoferoid/millettioid clade</taxon>
        <taxon>Phaseoleae</taxon>
        <taxon>Glycine</taxon>
        <taxon>Glycine subgen. Soja</taxon>
    </lineage>
</organism>
<proteinExistence type="predicted"/>
<evidence type="ECO:0000313" key="3">
    <source>
        <dbReference type="EnsemblPlants" id="KRH35536"/>
    </source>
</evidence>
<dbReference type="EnsemblPlants" id="KRH35536">
    <property type="protein sequence ID" value="KRH35536"/>
    <property type="gene ID" value="GLYMA_10G249200"/>
</dbReference>
<dbReference type="AlphaFoldDB" id="A0A0R0HYR9"/>
<protein>
    <recommendedName>
        <fullName evidence="5">Transmembrane protein</fullName>
    </recommendedName>
</protein>
<evidence type="ECO:0000256" key="1">
    <source>
        <dbReference type="SAM" id="Phobius"/>
    </source>
</evidence>
<dbReference type="InParanoid" id="A0A0R0HYR9"/>
<gene>
    <name evidence="2" type="ORF">GLYMA_10G249200</name>
</gene>
<keyword evidence="1" id="KW-0472">Membrane</keyword>
<dbReference type="Proteomes" id="UP000008827">
    <property type="component" value="Chromosome 10"/>
</dbReference>
<dbReference type="Gramene" id="KRH35536">
    <property type="protein sequence ID" value="KRH35536"/>
    <property type="gene ID" value="GLYMA_10G249200"/>
</dbReference>
<keyword evidence="1" id="KW-1133">Transmembrane helix</keyword>
<dbReference type="PaxDb" id="3847-GLYMA10G39480.1"/>